<keyword evidence="7" id="KW-0687">Ribonucleoprotein</keyword>
<comment type="similarity">
    <text evidence="1 6">Belongs to the methyltransferase superfamily. PrmA family.</text>
</comment>
<dbReference type="Gene3D" id="3.40.50.150">
    <property type="entry name" value="Vaccinia Virus protein VP39"/>
    <property type="match status" value="1"/>
</dbReference>
<dbReference type="EMBL" id="CP015772">
    <property type="protein sequence ID" value="ANH81937.1"/>
    <property type="molecule type" value="Genomic_DNA"/>
</dbReference>
<evidence type="ECO:0000256" key="1">
    <source>
        <dbReference type="ARBA" id="ARBA00009741"/>
    </source>
</evidence>
<dbReference type="PANTHER" id="PTHR43648:SF1">
    <property type="entry name" value="ELECTRON TRANSFER FLAVOPROTEIN BETA SUBUNIT LYSINE METHYLTRANSFERASE"/>
    <property type="match status" value="1"/>
</dbReference>
<sequence length="273" mass="30174">MQQSEKYIEVIFKNISGETAEKIIASLAEEADGFEEDADGLKAFFSSSTITTEKLHDLIQQQALPYELHELEAQNWNAVWESNFEPVVVADFVAVRASFHPANKQVQHEILINPKMSFGTGHHATTWLMLQQMQAISFKNKNVFDFGTGTGILAILATQLGAAGVLATDLDEWSITNARENFDINNCREIRLLQSDSAGQGGHFDVILANINKNVLLPALPRLKEQLNPGGILLLSGILAEDEEDMVRCAAEAGLILTNKVLKNNWLCIRLSV</sequence>
<dbReference type="Pfam" id="PF06325">
    <property type="entry name" value="PrmA"/>
    <property type="match status" value="1"/>
</dbReference>
<comment type="catalytic activity">
    <reaction evidence="6">
        <text>L-lysyl-[protein] + 3 S-adenosyl-L-methionine = N(6),N(6),N(6)-trimethyl-L-lysyl-[protein] + 3 S-adenosyl-L-homocysteine + 3 H(+)</text>
        <dbReference type="Rhea" id="RHEA:54192"/>
        <dbReference type="Rhea" id="RHEA-COMP:9752"/>
        <dbReference type="Rhea" id="RHEA-COMP:13826"/>
        <dbReference type="ChEBI" id="CHEBI:15378"/>
        <dbReference type="ChEBI" id="CHEBI:29969"/>
        <dbReference type="ChEBI" id="CHEBI:57856"/>
        <dbReference type="ChEBI" id="CHEBI:59789"/>
        <dbReference type="ChEBI" id="CHEBI:61961"/>
    </reaction>
</comment>
<feature type="binding site" evidence="6">
    <location>
        <position position="210"/>
    </location>
    <ligand>
        <name>S-adenosyl-L-methionine</name>
        <dbReference type="ChEBI" id="CHEBI:59789"/>
    </ligand>
</feature>
<evidence type="ECO:0000256" key="3">
    <source>
        <dbReference type="ARBA" id="ARBA00022603"/>
    </source>
</evidence>
<dbReference type="EC" id="2.1.1.-" evidence="6"/>
<keyword evidence="8" id="KW-1185">Reference proteome</keyword>
<reference evidence="7 8" key="1">
    <citation type="submission" date="2016-05" db="EMBL/GenBank/DDBJ databases">
        <title>Niabella ginsenosidivorans BS26 whole genome sequencing.</title>
        <authorList>
            <person name="Im W.T."/>
            <person name="Siddiqi M.Z."/>
        </authorList>
    </citation>
    <scope>NUCLEOTIDE SEQUENCE [LARGE SCALE GENOMIC DNA]</scope>
    <source>
        <strain evidence="7 8">BS26</strain>
    </source>
</reference>
<comment type="subcellular location">
    <subcellularLocation>
        <location evidence="6">Cytoplasm</location>
    </subcellularLocation>
</comment>
<proteinExistence type="inferred from homology"/>
<dbReference type="GO" id="GO:0016279">
    <property type="term" value="F:protein-lysine N-methyltransferase activity"/>
    <property type="evidence" value="ECO:0007669"/>
    <property type="project" value="RHEA"/>
</dbReference>
<evidence type="ECO:0000313" key="7">
    <source>
        <dbReference type="EMBL" id="ANH81937.1"/>
    </source>
</evidence>
<keyword evidence="5 6" id="KW-0949">S-adenosyl-L-methionine</keyword>
<dbReference type="AlphaFoldDB" id="A0A1A9I2Q1"/>
<dbReference type="SUPFAM" id="SSF53335">
    <property type="entry name" value="S-adenosyl-L-methionine-dependent methyltransferases"/>
    <property type="match status" value="1"/>
</dbReference>
<comment type="function">
    <text evidence="6">Methylates ribosomal protein L11.</text>
</comment>
<evidence type="ECO:0000256" key="4">
    <source>
        <dbReference type="ARBA" id="ARBA00022679"/>
    </source>
</evidence>
<accession>A0A1A9I2Q1</accession>
<dbReference type="KEGG" id="nia:A8C56_14015"/>
<evidence type="ECO:0000313" key="8">
    <source>
        <dbReference type="Proteomes" id="UP000077667"/>
    </source>
</evidence>
<dbReference type="GO" id="GO:0032259">
    <property type="term" value="P:methylation"/>
    <property type="evidence" value="ECO:0007669"/>
    <property type="project" value="UniProtKB-KW"/>
</dbReference>
<evidence type="ECO:0000256" key="5">
    <source>
        <dbReference type="ARBA" id="ARBA00022691"/>
    </source>
</evidence>
<name>A0A1A9I2Q1_9BACT</name>
<keyword evidence="7" id="KW-0689">Ribosomal protein</keyword>
<dbReference type="Proteomes" id="UP000077667">
    <property type="component" value="Chromosome"/>
</dbReference>
<dbReference type="GO" id="GO:0005737">
    <property type="term" value="C:cytoplasm"/>
    <property type="evidence" value="ECO:0007669"/>
    <property type="project" value="UniProtKB-SubCell"/>
</dbReference>
<feature type="binding site" evidence="6">
    <location>
        <position position="126"/>
    </location>
    <ligand>
        <name>S-adenosyl-L-methionine</name>
        <dbReference type="ChEBI" id="CHEBI:59789"/>
    </ligand>
</feature>
<dbReference type="GO" id="GO:0005840">
    <property type="term" value="C:ribosome"/>
    <property type="evidence" value="ECO:0007669"/>
    <property type="project" value="UniProtKB-KW"/>
</dbReference>
<dbReference type="CDD" id="cd02440">
    <property type="entry name" value="AdoMet_MTases"/>
    <property type="match status" value="1"/>
</dbReference>
<dbReference type="RefSeq" id="WP_067757201.1">
    <property type="nucleotide sequence ID" value="NZ_CP015772.1"/>
</dbReference>
<dbReference type="PIRSF" id="PIRSF000401">
    <property type="entry name" value="RPL11_MTase"/>
    <property type="match status" value="1"/>
</dbReference>
<dbReference type="HAMAP" id="MF_00735">
    <property type="entry name" value="Methyltr_PrmA"/>
    <property type="match status" value="1"/>
</dbReference>
<keyword evidence="4 6" id="KW-0808">Transferase</keyword>
<evidence type="ECO:0000256" key="2">
    <source>
        <dbReference type="ARBA" id="ARBA00022490"/>
    </source>
</evidence>
<keyword evidence="2 6" id="KW-0963">Cytoplasm</keyword>
<dbReference type="STRING" id="1176587.A8C56_14015"/>
<dbReference type="InterPro" id="IPR050078">
    <property type="entry name" value="Ribosomal_L11_MeTrfase_PrmA"/>
</dbReference>
<organism evidence="7 8">
    <name type="scientific">Niabella ginsenosidivorans</name>
    <dbReference type="NCBI Taxonomy" id="1176587"/>
    <lineage>
        <taxon>Bacteria</taxon>
        <taxon>Pseudomonadati</taxon>
        <taxon>Bacteroidota</taxon>
        <taxon>Chitinophagia</taxon>
        <taxon>Chitinophagales</taxon>
        <taxon>Chitinophagaceae</taxon>
        <taxon>Niabella</taxon>
    </lineage>
</organism>
<evidence type="ECO:0000256" key="6">
    <source>
        <dbReference type="HAMAP-Rule" id="MF_00735"/>
    </source>
</evidence>
<dbReference type="OrthoDB" id="9785995at2"/>
<feature type="binding site" evidence="6">
    <location>
        <position position="147"/>
    </location>
    <ligand>
        <name>S-adenosyl-L-methionine</name>
        <dbReference type="ChEBI" id="CHEBI:59789"/>
    </ligand>
</feature>
<dbReference type="InterPro" id="IPR029063">
    <property type="entry name" value="SAM-dependent_MTases_sf"/>
</dbReference>
<dbReference type="InterPro" id="IPR004498">
    <property type="entry name" value="Ribosomal_PrmA_MeTrfase"/>
</dbReference>
<keyword evidence="3 6" id="KW-0489">Methyltransferase</keyword>
<gene>
    <name evidence="6" type="primary">prmA</name>
    <name evidence="7" type="ORF">A8C56_14015</name>
</gene>
<dbReference type="NCBIfam" id="NF001785">
    <property type="entry name" value="PRK00517.2-2"/>
    <property type="match status" value="1"/>
</dbReference>
<feature type="binding site" evidence="6">
    <location>
        <position position="169"/>
    </location>
    <ligand>
        <name>S-adenosyl-L-methionine</name>
        <dbReference type="ChEBI" id="CHEBI:59789"/>
    </ligand>
</feature>
<protein>
    <recommendedName>
        <fullName evidence="6">Ribosomal protein L11 methyltransferase</fullName>
        <shortName evidence="6">L11 Mtase</shortName>
        <ecNumber evidence="6">2.1.1.-</ecNumber>
    </recommendedName>
</protein>
<dbReference type="PANTHER" id="PTHR43648">
    <property type="entry name" value="ELECTRON TRANSFER FLAVOPROTEIN BETA SUBUNIT LYSINE METHYLTRANSFERASE"/>
    <property type="match status" value="1"/>
</dbReference>